<dbReference type="EMBL" id="CP025066">
    <property type="protein sequence ID" value="AUX09633.1"/>
    <property type="molecule type" value="Genomic_DNA"/>
</dbReference>
<dbReference type="AlphaFoldDB" id="A0A343TKL1"/>
<dbReference type="CDD" id="cd00609">
    <property type="entry name" value="AAT_like"/>
    <property type="match status" value="1"/>
</dbReference>
<dbReference type="RefSeq" id="WP_193588461.1">
    <property type="nucleotide sequence ID" value="NZ_CP025066.1"/>
</dbReference>
<gene>
    <name evidence="9" type="primary">aspB2</name>
    <name evidence="9" type="ORF">AArcSl_2008</name>
</gene>
<evidence type="ECO:0000256" key="1">
    <source>
        <dbReference type="ARBA" id="ARBA00001933"/>
    </source>
</evidence>
<evidence type="ECO:0000256" key="3">
    <source>
        <dbReference type="ARBA" id="ARBA00011738"/>
    </source>
</evidence>
<evidence type="ECO:0000313" key="9">
    <source>
        <dbReference type="EMBL" id="AUX09633.1"/>
    </source>
</evidence>
<accession>A0A343TKL1</accession>
<dbReference type="Gene3D" id="3.40.640.10">
    <property type="entry name" value="Type I PLP-dependent aspartate aminotransferase-like (Major domain)"/>
    <property type="match status" value="1"/>
</dbReference>
<evidence type="ECO:0000256" key="5">
    <source>
        <dbReference type="ARBA" id="ARBA00022679"/>
    </source>
</evidence>
<dbReference type="GeneID" id="37878360"/>
<keyword evidence="10" id="KW-1185">Reference proteome</keyword>
<reference evidence="10" key="1">
    <citation type="submission" date="2017-11" db="EMBL/GenBank/DDBJ databases">
        <title>Phenotypic and genomic properties of facultatively anaerobic sulfur-reducing natronoarchaea from hypersaline soda lakes.</title>
        <authorList>
            <person name="Sorokin D.Y."/>
            <person name="Kublanov I.V."/>
            <person name="Roman P."/>
            <person name="Sinninghe Damste J.S."/>
            <person name="Golyshin P.N."/>
            <person name="Rojo D."/>
            <person name="Ciordia S."/>
            <person name="Mena M.D.C."/>
            <person name="Ferrer M."/>
            <person name="Messina E."/>
            <person name="Smedile F."/>
            <person name="La Spada G."/>
            <person name="La Cono V."/>
            <person name="Yakimov M.M."/>
        </authorList>
    </citation>
    <scope>NUCLEOTIDE SEQUENCE [LARGE SCALE GENOMIC DNA]</scope>
    <source>
        <strain evidence="10">AArc-Sl</strain>
    </source>
</reference>
<dbReference type="GO" id="GO:0006520">
    <property type="term" value="P:amino acid metabolic process"/>
    <property type="evidence" value="ECO:0007669"/>
    <property type="project" value="InterPro"/>
</dbReference>
<evidence type="ECO:0000256" key="7">
    <source>
        <dbReference type="RuleBase" id="RU000481"/>
    </source>
</evidence>
<evidence type="ECO:0000259" key="8">
    <source>
        <dbReference type="Pfam" id="PF00155"/>
    </source>
</evidence>
<evidence type="ECO:0000256" key="4">
    <source>
        <dbReference type="ARBA" id="ARBA00022576"/>
    </source>
</evidence>
<evidence type="ECO:0000256" key="6">
    <source>
        <dbReference type="ARBA" id="ARBA00022898"/>
    </source>
</evidence>
<dbReference type="PROSITE" id="PS00105">
    <property type="entry name" value="AA_TRANSFER_CLASS_1"/>
    <property type="match status" value="1"/>
</dbReference>
<dbReference type="Proteomes" id="UP000263012">
    <property type="component" value="Chromosome"/>
</dbReference>
<dbReference type="InterPro" id="IPR015424">
    <property type="entry name" value="PyrdxlP-dep_Trfase"/>
</dbReference>
<keyword evidence="6" id="KW-0663">Pyridoxal phosphate</keyword>
<dbReference type="InterPro" id="IPR015422">
    <property type="entry name" value="PyrdxlP-dep_Trfase_small"/>
</dbReference>
<dbReference type="GO" id="GO:0030170">
    <property type="term" value="F:pyridoxal phosphate binding"/>
    <property type="evidence" value="ECO:0007669"/>
    <property type="project" value="InterPro"/>
</dbReference>
<dbReference type="InterPro" id="IPR050596">
    <property type="entry name" value="AspAT/PAT-like"/>
</dbReference>
<dbReference type="PANTHER" id="PTHR46383">
    <property type="entry name" value="ASPARTATE AMINOTRANSFERASE"/>
    <property type="match status" value="1"/>
</dbReference>
<dbReference type="PANTHER" id="PTHR46383:SF1">
    <property type="entry name" value="ASPARTATE AMINOTRANSFERASE"/>
    <property type="match status" value="1"/>
</dbReference>
<feature type="domain" description="Aminotransferase class I/classII large" evidence="8">
    <location>
        <begin position="32"/>
        <end position="379"/>
    </location>
</feature>
<comment type="cofactor">
    <cofactor evidence="1 7">
        <name>pyridoxal 5'-phosphate</name>
        <dbReference type="ChEBI" id="CHEBI:597326"/>
    </cofactor>
</comment>
<dbReference type="FunFam" id="3.40.640.10:FF:000033">
    <property type="entry name" value="Aspartate aminotransferase"/>
    <property type="match status" value="1"/>
</dbReference>
<evidence type="ECO:0000313" key="10">
    <source>
        <dbReference type="Proteomes" id="UP000263012"/>
    </source>
</evidence>
<sequence>MIEFSNRVNAVEPAAPFVITNLVSELQEEGEDIIDLSVGQPDFETPEEILEATHEALDAGHTTYTPSDGIPKLRRAAAEYLNERHGLDYAPENIIATPGGKQALFETVMAIVDPGDEVIVFDPVWSSYEPMVKLAGGEAVHVDLAPYDFKLEPAIDDLAAAITDDTALIMLNSPVNPSGMVFSHAAFEGVRDLAVDHDLPVISDEIYKELIFEKDQPSLAALDGMFDRTITINGVSKTYSMTGYRLGFMAAPTDHTTQAGKVHSHSVSCASNFVQHAAAEALGNADTDAIAGEMKETFRRRSETLVDLFAERGVDIPEPESAFYAMIPIESDDDMQWCKDAVREAGVGLVPGQAFGTPGYVRASVVDTEDQIREAVDRLDAEGFI</sequence>
<dbReference type="Gene3D" id="3.90.1150.10">
    <property type="entry name" value="Aspartate Aminotransferase, domain 1"/>
    <property type="match status" value="1"/>
</dbReference>
<name>A0A343TKL1_9EURY</name>
<dbReference type="InterPro" id="IPR015421">
    <property type="entry name" value="PyrdxlP-dep_Trfase_major"/>
</dbReference>
<organism evidence="9 10">
    <name type="scientific">Halalkaliarchaeum desulfuricum</name>
    <dbReference type="NCBI Taxonomy" id="2055893"/>
    <lineage>
        <taxon>Archaea</taxon>
        <taxon>Methanobacteriati</taxon>
        <taxon>Methanobacteriota</taxon>
        <taxon>Stenosarchaea group</taxon>
        <taxon>Halobacteria</taxon>
        <taxon>Halobacteriales</taxon>
        <taxon>Haloferacaceae</taxon>
        <taxon>Halalkaliarchaeum</taxon>
    </lineage>
</organism>
<dbReference type="OrthoDB" id="372018at2157"/>
<keyword evidence="4 7" id="KW-0032">Aminotransferase</keyword>
<keyword evidence="5 7" id="KW-0808">Transferase</keyword>
<dbReference type="GO" id="GO:0008483">
    <property type="term" value="F:transaminase activity"/>
    <property type="evidence" value="ECO:0007669"/>
    <property type="project" value="UniProtKB-KW"/>
</dbReference>
<dbReference type="SUPFAM" id="SSF53383">
    <property type="entry name" value="PLP-dependent transferases"/>
    <property type="match status" value="1"/>
</dbReference>
<evidence type="ECO:0000256" key="2">
    <source>
        <dbReference type="ARBA" id="ARBA00007441"/>
    </source>
</evidence>
<proteinExistence type="inferred from homology"/>
<protein>
    <recommendedName>
        <fullName evidence="7">Aminotransferase</fullName>
        <ecNumber evidence="7">2.6.1.-</ecNumber>
    </recommendedName>
</protein>
<dbReference type="EC" id="2.6.1.-" evidence="7"/>
<comment type="subunit">
    <text evidence="3">Homodimer.</text>
</comment>
<dbReference type="InterPro" id="IPR004839">
    <property type="entry name" value="Aminotransferase_I/II_large"/>
</dbReference>
<comment type="similarity">
    <text evidence="2 7">Belongs to the class-I pyridoxal-phosphate-dependent aminotransferase family.</text>
</comment>
<dbReference type="InterPro" id="IPR004838">
    <property type="entry name" value="NHTrfase_class1_PyrdxlP-BS"/>
</dbReference>
<dbReference type="KEGG" id="hdf:AArcSl_2008"/>
<dbReference type="Pfam" id="PF00155">
    <property type="entry name" value="Aminotran_1_2"/>
    <property type="match status" value="1"/>
</dbReference>